<keyword evidence="2" id="KW-1185">Reference proteome</keyword>
<name>A0ABT2MNM5_9CYAN</name>
<dbReference type="EMBL" id="JAMXFF010000002">
    <property type="protein sequence ID" value="MCT7965032.1"/>
    <property type="molecule type" value="Genomic_DNA"/>
</dbReference>
<protein>
    <submittedName>
        <fullName evidence="1">Uncharacterized protein</fullName>
    </submittedName>
</protein>
<evidence type="ECO:0000313" key="1">
    <source>
        <dbReference type="EMBL" id="MCT7965032.1"/>
    </source>
</evidence>
<organism evidence="1 2">
    <name type="scientific">Laspinema palackyanum D2a</name>
    <dbReference type="NCBI Taxonomy" id="2953684"/>
    <lineage>
        <taxon>Bacteria</taxon>
        <taxon>Bacillati</taxon>
        <taxon>Cyanobacteriota</taxon>
        <taxon>Cyanophyceae</taxon>
        <taxon>Oscillatoriophycideae</taxon>
        <taxon>Oscillatoriales</taxon>
        <taxon>Laspinemataceae</taxon>
        <taxon>Laspinema</taxon>
        <taxon>Laspinema palackyanum</taxon>
    </lineage>
</organism>
<gene>
    <name evidence="1" type="ORF">NG799_01635</name>
</gene>
<dbReference type="Proteomes" id="UP001525890">
    <property type="component" value="Unassembled WGS sequence"/>
</dbReference>
<evidence type="ECO:0000313" key="2">
    <source>
        <dbReference type="Proteomes" id="UP001525890"/>
    </source>
</evidence>
<reference evidence="1 2" key="1">
    <citation type="journal article" date="2022" name="Front. Microbiol.">
        <title>High genomic differentiation and limited gene flow indicate recent cryptic speciation within the genus Laspinema (cyanobacteria).</title>
        <authorList>
            <person name="Stanojkovic A."/>
            <person name="Skoupy S."/>
            <person name="Skaloud P."/>
            <person name="Dvorak P."/>
        </authorList>
    </citation>
    <scope>NUCLEOTIDE SEQUENCE [LARGE SCALE GENOMIC DNA]</scope>
    <source>
        <strain evidence="1 2">D2a</strain>
    </source>
</reference>
<sequence length="127" mass="15139">MRRIEHFILTEYWAAIRCALKTITVLSIKLDKLLGYSFFWHLIGVHSMKTWRVCRKKSHEVNIKYLVGVVQDIERLKTELVKDSFLSRQEKIQKINAVEVMESQSKKLLKSNTIRLYQLNKLIEFDQ</sequence>
<proteinExistence type="predicted"/>
<accession>A0ABT2MNM5</accession>
<comment type="caution">
    <text evidence="1">The sequence shown here is derived from an EMBL/GenBank/DDBJ whole genome shotgun (WGS) entry which is preliminary data.</text>
</comment>